<sequence>MKGMKIKTERTTGAVKAAEHPELSRVLKDLQADHIVYGIPKERAFGILRVTPPIKDIIANPKLTTALVSHIRNYVLPHMRNGEVILNNNIPPNILKEVGLKPTQYNNLQLIGKENRNRKKGKRLGR</sequence>
<evidence type="ECO:0000313" key="2">
    <source>
        <dbReference type="Proteomes" id="UP000316778"/>
    </source>
</evidence>
<accession>A0A562T417</accession>
<organism evidence="1 2">
    <name type="scientific">Chitinophaga japonensis</name>
    <name type="common">Flexibacter japonensis</name>
    <dbReference type="NCBI Taxonomy" id="104662"/>
    <lineage>
        <taxon>Bacteria</taxon>
        <taxon>Pseudomonadati</taxon>
        <taxon>Bacteroidota</taxon>
        <taxon>Chitinophagia</taxon>
        <taxon>Chitinophagales</taxon>
        <taxon>Chitinophagaceae</taxon>
        <taxon>Chitinophaga</taxon>
    </lineage>
</organism>
<comment type="caution">
    <text evidence="1">The sequence shown here is derived from an EMBL/GenBank/DDBJ whole genome shotgun (WGS) entry which is preliminary data.</text>
</comment>
<dbReference type="Proteomes" id="UP000316778">
    <property type="component" value="Unassembled WGS sequence"/>
</dbReference>
<dbReference type="EMBL" id="VLLG01000003">
    <property type="protein sequence ID" value="TWI87806.1"/>
    <property type="molecule type" value="Genomic_DNA"/>
</dbReference>
<gene>
    <name evidence="1" type="ORF">LX66_1877</name>
</gene>
<protein>
    <submittedName>
        <fullName evidence="1">Uncharacterized protein</fullName>
    </submittedName>
</protein>
<reference evidence="1 2" key="1">
    <citation type="journal article" date="2013" name="Stand. Genomic Sci.">
        <title>Genomic Encyclopedia of Type Strains, Phase I: The one thousand microbial genomes (KMG-I) project.</title>
        <authorList>
            <person name="Kyrpides N.C."/>
            <person name="Woyke T."/>
            <person name="Eisen J.A."/>
            <person name="Garrity G."/>
            <person name="Lilburn T.G."/>
            <person name="Beck B.J."/>
            <person name="Whitman W.B."/>
            <person name="Hugenholtz P."/>
            <person name="Klenk H.P."/>
        </authorList>
    </citation>
    <scope>NUCLEOTIDE SEQUENCE [LARGE SCALE GENOMIC DNA]</scope>
    <source>
        <strain evidence="1 2">DSM 13484</strain>
    </source>
</reference>
<name>A0A562T417_CHIJA</name>
<evidence type="ECO:0000313" key="1">
    <source>
        <dbReference type="EMBL" id="TWI87806.1"/>
    </source>
</evidence>
<proteinExistence type="predicted"/>
<keyword evidence="2" id="KW-1185">Reference proteome</keyword>
<dbReference type="AlphaFoldDB" id="A0A562T417"/>